<evidence type="ECO:0008006" key="9">
    <source>
        <dbReference type="Google" id="ProtNLM"/>
    </source>
</evidence>
<reference evidence="7" key="2">
    <citation type="submission" date="2019-07" db="EMBL/GenBank/DDBJ databases">
        <authorList>
            <person name="Seetharam A."/>
            <person name="Woodhouse M."/>
            <person name="Cannon E."/>
        </authorList>
    </citation>
    <scope>NUCLEOTIDE SEQUENCE [LARGE SCALE GENOMIC DNA]</scope>
    <source>
        <strain evidence="7">cv. B73</strain>
    </source>
</reference>
<dbReference type="PANTHER" id="PTHR45719:SF5">
    <property type="entry name" value="BETA-GLUCURONOSYLTRANSFERASE GLCAT14B-LIKE"/>
    <property type="match status" value="1"/>
</dbReference>
<dbReference type="Proteomes" id="UP000007305">
    <property type="component" value="Chromosome 2"/>
</dbReference>
<proteinExistence type="predicted"/>
<evidence type="ECO:0000256" key="5">
    <source>
        <dbReference type="ARBA" id="ARBA00023180"/>
    </source>
</evidence>
<dbReference type="GO" id="GO:0015020">
    <property type="term" value="F:glucuronosyltransferase activity"/>
    <property type="evidence" value="ECO:0007669"/>
    <property type="project" value="InterPro"/>
</dbReference>
<accession>A0A804MNW6</accession>
<reference evidence="8" key="1">
    <citation type="submission" date="2015-12" db="EMBL/GenBank/DDBJ databases">
        <title>Update maize B73 reference genome by single molecule sequencing technologies.</title>
        <authorList>
            <consortium name="Maize Genome Sequencing Project"/>
            <person name="Ware D."/>
        </authorList>
    </citation>
    <scope>NUCLEOTIDE SEQUENCE [LARGE SCALE GENOMIC DNA]</scope>
    <source>
        <strain evidence="8">cv. B73</strain>
    </source>
</reference>
<feature type="transmembrane region" description="Helical" evidence="6">
    <location>
        <begin position="27"/>
        <end position="47"/>
    </location>
</feature>
<evidence type="ECO:0000313" key="7">
    <source>
        <dbReference type="EnsemblPlants" id="Zm00001eb100910_P001"/>
    </source>
</evidence>
<keyword evidence="2" id="KW-0328">Glycosyltransferase</keyword>
<dbReference type="PANTHER" id="PTHR45719">
    <property type="entry name" value="GLYCOSYLTRANSFERASE"/>
    <property type="match status" value="1"/>
</dbReference>
<comment type="subcellular location">
    <subcellularLocation>
        <location evidence="1">Membrane</location>
        <topology evidence="1">Single-pass type II membrane protein</topology>
    </subcellularLocation>
</comment>
<organism evidence="7 8">
    <name type="scientific">Zea mays</name>
    <name type="common">Maize</name>
    <dbReference type="NCBI Taxonomy" id="4577"/>
    <lineage>
        <taxon>Eukaryota</taxon>
        <taxon>Viridiplantae</taxon>
        <taxon>Streptophyta</taxon>
        <taxon>Embryophyta</taxon>
        <taxon>Tracheophyta</taxon>
        <taxon>Spermatophyta</taxon>
        <taxon>Magnoliopsida</taxon>
        <taxon>Liliopsida</taxon>
        <taxon>Poales</taxon>
        <taxon>Poaceae</taxon>
        <taxon>PACMAD clade</taxon>
        <taxon>Panicoideae</taxon>
        <taxon>Andropogonodae</taxon>
        <taxon>Andropogoneae</taxon>
        <taxon>Tripsacinae</taxon>
        <taxon>Zea</taxon>
    </lineage>
</organism>
<protein>
    <recommendedName>
        <fullName evidence="9">Beta-glucuronosyltransferase GlcAT14B</fullName>
    </recommendedName>
</protein>
<dbReference type="InParanoid" id="A0A804MNW6"/>
<evidence type="ECO:0000256" key="6">
    <source>
        <dbReference type="SAM" id="Phobius"/>
    </source>
</evidence>
<keyword evidence="6" id="KW-1133">Transmembrane helix</keyword>
<evidence type="ECO:0000256" key="3">
    <source>
        <dbReference type="ARBA" id="ARBA00022679"/>
    </source>
</evidence>
<dbReference type="Pfam" id="PF02485">
    <property type="entry name" value="Branch"/>
    <property type="match status" value="1"/>
</dbReference>
<dbReference type="Gramene" id="Zm00001eb100910_T001">
    <property type="protein sequence ID" value="Zm00001eb100910_P001"/>
    <property type="gene ID" value="Zm00001eb100910"/>
</dbReference>
<evidence type="ECO:0000256" key="4">
    <source>
        <dbReference type="ARBA" id="ARBA00023136"/>
    </source>
</evidence>
<dbReference type="AlphaFoldDB" id="A0A804MNW6"/>
<keyword evidence="4 6" id="KW-0472">Membrane</keyword>
<dbReference type="EnsemblPlants" id="Zm00001eb100910_T001">
    <property type="protein sequence ID" value="Zm00001eb100910_P001"/>
    <property type="gene ID" value="Zm00001eb100910"/>
</dbReference>
<dbReference type="InterPro" id="IPR003406">
    <property type="entry name" value="Glyco_trans_14"/>
</dbReference>
<name>A0A804MNW6_MAIZE</name>
<evidence type="ECO:0000313" key="8">
    <source>
        <dbReference type="Proteomes" id="UP000007305"/>
    </source>
</evidence>
<dbReference type="InterPro" id="IPR044610">
    <property type="entry name" value="GLCAT14A/B/C"/>
</dbReference>
<keyword evidence="6" id="KW-0812">Transmembrane</keyword>
<keyword evidence="5" id="KW-0325">Glycoprotein</keyword>
<reference evidence="7" key="3">
    <citation type="submission" date="2021-05" db="UniProtKB">
        <authorList>
            <consortium name="EnsemblPlants"/>
        </authorList>
    </citation>
    <scope>IDENTIFICATION</scope>
    <source>
        <strain evidence="7">cv. B73</strain>
    </source>
</reference>
<dbReference type="GO" id="GO:0016020">
    <property type="term" value="C:membrane"/>
    <property type="evidence" value="ECO:0007669"/>
    <property type="project" value="UniProtKB-SubCell"/>
</dbReference>
<evidence type="ECO:0000256" key="1">
    <source>
        <dbReference type="ARBA" id="ARBA00004606"/>
    </source>
</evidence>
<keyword evidence="3" id="KW-0808">Transferase</keyword>
<sequence>MLEAKPPSPSSSCVAGATAHIHAHRRWAAPLLASVMLSSLLIFASLFSSSSRALLLSFSPLPSAATADPLFVEAKLRQQMRAEERPTRSAVPRIAYLVSGSAGDGAALRRTLRARYHPANTYVVHLDLEAPAAERAELAAAVRADPFYARFHNVKVVTRANLVTYRGPTMVSNTLHAAAILLREGGDWDWFINLLASDYPLVTQDDKRRCDLPPSPPGSRMEGADAWCEATWQKVVHTVVDAYDGVL</sequence>
<evidence type="ECO:0000256" key="2">
    <source>
        <dbReference type="ARBA" id="ARBA00022676"/>
    </source>
</evidence>
<dbReference type="FunCoup" id="A0A804MNW6">
    <property type="interactions" value="3"/>
</dbReference>
<keyword evidence="8" id="KW-1185">Reference proteome</keyword>